<dbReference type="EMBL" id="HBUF01448114">
    <property type="protein sequence ID" value="CAG6743451.1"/>
    <property type="molecule type" value="Transcribed_RNA"/>
</dbReference>
<evidence type="ECO:0000256" key="1">
    <source>
        <dbReference type="SAM" id="MobiDB-lite"/>
    </source>
</evidence>
<name>A0A8D9F1Q9_9HEMI</name>
<dbReference type="AlphaFoldDB" id="A0A8D9F1Q9"/>
<sequence>MKPISIAFVLCMVFCACQAQDPVTSSNDLLYKVVNECFHQDYSKCIKQNVLSFLNTQVPQEPSSRQVDLNEVDSNDSSAPSGESEEALDDKILARVRRYFLSHQFVIESPEYMKDTAIVYNPAKDPADFDVVYKNNEQGEQARQMSGRQEQDKTLMPLVMMLKMKMKMLMPMMMMMVGMKAAKAYVLSKLSILIVLGFVIMQMLSKKGMMPMNMMAMPMPMSAAGAESATPPSSYGSPAVTTSSYDPAANWEANSGGPYSRVWDAHNSAYSVYKPSYSTSYSTSGSSGVGVAATYQSSSY</sequence>
<dbReference type="EMBL" id="HBUF01267154">
    <property type="protein sequence ID" value="CAG6684380.1"/>
    <property type="molecule type" value="Transcribed_RNA"/>
</dbReference>
<keyword evidence="2" id="KW-0472">Membrane</keyword>
<keyword evidence="2" id="KW-0812">Transmembrane</keyword>
<dbReference type="InterPro" id="IPR012464">
    <property type="entry name" value="DUF1676"/>
</dbReference>
<accession>A0A8D9F1Q9</accession>
<dbReference type="GO" id="GO:0016020">
    <property type="term" value="C:membrane"/>
    <property type="evidence" value="ECO:0007669"/>
    <property type="project" value="TreeGrafter"/>
</dbReference>
<dbReference type="Pfam" id="PF07898">
    <property type="entry name" value="DUF1676"/>
    <property type="match status" value="1"/>
</dbReference>
<keyword evidence="3" id="KW-0732">Signal</keyword>
<feature type="signal peptide" evidence="3">
    <location>
        <begin position="1"/>
        <end position="19"/>
    </location>
</feature>
<dbReference type="EMBL" id="HBUF01087684">
    <property type="protein sequence ID" value="CAG6634812.1"/>
    <property type="molecule type" value="Transcribed_RNA"/>
</dbReference>
<dbReference type="PROSITE" id="PS51257">
    <property type="entry name" value="PROKAR_LIPOPROTEIN"/>
    <property type="match status" value="1"/>
</dbReference>
<feature type="region of interest" description="Disordered" evidence="1">
    <location>
        <begin position="62"/>
        <end position="87"/>
    </location>
</feature>
<keyword evidence="2" id="KW-1133">Transmembrane helix</keyword>
<evidence type="ECO:0000256" key="2">
    <source>
        <dbReference type="SAM" id="Phobius"/>
    </source>
</evidence>
<proteinExistence type="predicted"/>
<feature type="chain" id="PRO_5036263039" description="Osiris 20" evidence="3">
    <location>
        <begin position="20"/>
        <end position="300"/>
    </location>
</feature>
<organism evidence="4">
    <name type="scientific">Cacopsylla melanoneura</name>
    <dbReference type="NCBI Taxonomy" id="428564"/>
    <lineage>
        <taxon>Eukaryota</taxon>
        <taxon>Metazoa</taxon>
        <taxon>Ecdysozoa</taxon>
        <taxon>Arthropoda</taxon>
        <taxon>Hexapoda</taxon>
        <taxon>Insecta</taxon>
        <taxon>Pterygota</taxon>
        <taxon>Neoptera</taxon>
        <taxon>Paraneoptera</taxon>
        <taxon>Hemiptera</taxon>
        <taxon>Sternorrhyncha</taxon>
        <taxon>Psylloidea</taxon>
        <taxon>Psyllidae</taxon>
        <taxon>Psyllinae</taxon>
        <taxon>Cacopsylla</taxon>
    </lineage>
</organism>
<dbReference type="PANTHER" id="PTHR21879:SF2">
    <property type="entry name" value="OSIRIS 20"/>
    <property type="match status" value="1"/>
</dbReference>
<dbReference type="EMBL" id="HBUF01594843">
    <property type="protein sequence ID" value="CAG6774463.1"/>
    <property type="molecule type" value="Transcribed_RNA"/>
</dbReference>
<dbReference type="PANTHER" id="PTHR21879">
    <property type="entry name" value="FI03362P-RELATED-RELATED"/>
    <property type="match status" value="1"/>
</dbReference>
<reference evidence="4" key="1">
    <citation type="submission" date="2021-05" db="EMBL/GenBank/DDBJ databases">
        <authorList>
            <person name="Alioto T."/>
            <person name="Alioto T."/>
            <person name="Gomez Garrido J."/>
        </authorList>
    </citation>
    <scope>NUCLEOTIDE SEQUENCE</scope>
</reference>
<evidence type="ECO:0000256" key="3">
    <source>
        <dbReference type="SAM" id="SignalP"/>
    </source>
</evidence>
<evidence type="ECO:0000313" key="4">
    <source>
        <dbReference type="EMBL" id="CAG6774463.1"/>
    </source>
</evidence>
<evidence type="ECO:0008006" key="5">
    <source>
        <dbReference type="Google" id="ProtNLM"/>
    </source>
</evidence>
<feature type="transmembrane region" description="Helical" evidence="2">
    <location>
        <begin position="184"/>
        <end position="205"/>
    </location>
</feature>
<protein>
    <recommendedName>
        <fullName evidence="5">Osiris 20</fullName>
    </recommendedName>
</protein>